<dbReference type="SUPFAM" id="SSF53756">
    <property type="entry name" value="UDP-Glycosyltransferase/glycogen phosphorylase"/>
    <property type="match status" value="1"/>
</dbReference>
<dbReference type="PANTHER" id="PTHR45947:SF3">
    <property type="entry name" value="SULFOQUINOVOSYL TRANSFERASE SQD2"/>
    <property type="match status" value="1"/>
</dbReference>
<evidence type="ECO:0000313" key="3">
    <source>
        <dbReference type="Proteomes" id="UP000229896"/>
    </source>
</evidence>
<dbReference type="PANTHER" id="PTHR45947">
    <property type="entry name" value="SULFOQUINOVOSYL TRANSFERASE SQD2"/>
    <property type="match status" value="1"/>
</dbReference>
<dbReference type="Gene3D" id="3.40.50.2000">
    <property type="entry name" value="Glycogen Phosphorylase B"/>
    <property type="match status" value="2"/>
</dbReference>
<feature type="domain" description="Glycosyl transferase family 1" evidence="1">
    <location>
        <begin position="211"/>
        <end position="359"/>
    </location>
</feature>
<dbReference type="Proteomes" id="UP000229896">
    <property type="component" value="Unassembled WGS sequence"/>
</dbReference>
<evidence type="ECO:0000259" key="1">
    <source>
        <dbReference type="Pfam" id="PF00534"/>
    </source>
</evidence>
<evidence type="ECO:0000313" key="2">
    <source>
        <dbReference type="EMBL" id="PIU24554.1"/>
    </source>
</evidence>
<name>A0A2M6YD20_9BACT</name>
<dbReference type="EMBL" id="PEXI01000018">
    <property type="protein sequence ID" value="PIU24554.1"/>
    <property type="molecule type" value="Genomic_DNA"/>
</dbReference>
<dbReference type="InterPro" id="IPR050194">
    <property type="entry name" value="Glycosyltransferase_grp1"/>
</dbReference>
<sequence length="394" mass="45989">MRRIYFENSGDKMKVALVHDFITKIGGAERVLLILHKIFPEAPIYTLLYDKKTTRNLFENSDIRTSNLQKYPTFIRKRSRLLFSKFPQAIEQFDFSEFDLVISSSNSFAHGIITSPETLHITYCYSPMRYSWDWAQKYLAENNIGFGLLGLFIRSQISKIRLWDFYASKRTDFWIAISKTVARRIKKYYRTDSKVIYPPTEISNLLKSKKPAKDYYLIVSRLTQYKNIDLAILAFNKLRLPLYIIGEGQDLQRLKSLAKENVKFLDWQNDKDRDDYLSECKAFVFPGEDDFGLTPVEAMATGRPVIALNAGGVTETVVAGVTGEFFEDTNSTDDLEKTVRKVENNFHYRPEDCQKQAEKFSEEIFIKNFKQFIEEKYKSFSSHYKKDKEAEHSS</sequence>
<dbReference type="AlphaFoldDB" id="A0A2M6YD20"/>
<gene>
    <name evidence="2" type="ORF">COT12_00440</name>
</gene>
<organism evidence="2 3">
    <name type="scientific">Candidatus Berkelbacteria bacterium CG08_land_8_20_14_0_20_39_8</name>
    <dbReference type="NCBI Taxonomy" id="1974511"/>
    <lineage>
        <taxon>Bacteria</taxon>
        <taxon>Candidatus Berkelbacteria</taxon>
    </lineage>
</organism>
<reference evidence="3" key="1">
    <citation type="submission" date="2017-09" db="EMBL/GenBank/DDBJ databases">
        <title>Depth-based differentiation of microbial function through sediment-hosted aquifers and enrichment of novel symbionts in the deep terrestrial subsurface.</title>
        <authorList>
            <person name="Probst A.J."/>
            <person name="Ladd B."/>
            <person name="Jarett J.K."/>
            <person name="Geller-Mcgrath D.E."/>
            <person name="Sieber C.M.K."/>
            <person name="Emerson J.B."/>
            <person name="Anantharaman K."/>
            <person name="Thomas B.C."/>
            <person name="Malmstrom R."/>
            <person name="Stieglmeier M."/>
            <person name="Klingl A."/>
            <person name="Woyke T."/>
            <person name="Ryan C.M."/>
            <person name="Banfield J.F."/>
        </authorList>
    </citation>
    <scope>NUCLEOTIDE SEQUENCE [LARGE SCALE GENOMIC DNA]</scope>
</reference>
<proteinExistence type="predicted"/>
<protein>
    <submittedName>
        <fullName evidence="2">Glycosyltransferase family 4 protein</fullName>
    </submittedName>
</protein>
<dbReference type="Pfam" id="PF00534">
    <property type="entry name" value="Glycos_transf_1"/>
    <property type="match status" value="1"/>
</dbReference>
<accession>A0A2M6YD20</accession>
<dbReference type="GO" id="GO:0016757">
    <property type="term" value="F:glycosyltransferase activity"/>
    <property type="evidence" value="ECO:0007669"/>
    <property type="project" value="InterPro"/>
</dbReference>
<keyword evidence="2" id="KW-0808">Transferase</keyword>
<dbReference type="InterPro" id="IPR001296">
    <property type="entry name" value="Glyco_trans_1"/>
</dbReference>
<comment type="caution">
    <text evidence="2">The sequence shown here is derived from an EMBL/GenBank/DDBJ whole genome shotgun (WGS) entry which is preliminary data.</text>
</comment>